<dbReference type="EMBL" id="JAXOJX010000056">
    <property type="protein sequence ID" value="MDZ5460040.1"/>
    <property type="molecule type" value="Genomic_DNA"/>
</dbReference>
<reference evidence="2 3" key="1">
    <citation type="submission" date="2023-11" db="EMBL/GenBank/DDBJ databases">
        <title>Draft genome of Azohydromonas lata strain H1 (DSM1123), a polyhydroxyalkanoate producer.</title>
        <authorList>
            <person name="Traversa D."/>
            <person name="D'Addabbo P."/>
            <person name="Pazzani C."/>
            <person name="Manzari C."/>
            <person name="Chiara M."/>
            <person name="Scrascia M."/>
        </authorList>
    </citation>
    <scope>NUCLEOTIDE SEQUENCE [LARGE SCALE GENOMIC DNA]</scope>
    <source>
        <strain evidence="2 3">H1</strain>
    </source>
</reference>
<keyword evidence="1" id="KW-0472">Membrane</keyword>
<dbReference type="RefSeq" id="WP_322467619.1">
    <property type="nucleotide sequence ID" value="NZ_JAXOJX010000056.1"/>
</dbReference>
<evidence type="ECO:0000256" key="1">
    <source>
        <dbReference type="SAM" id="Phobius"/>
    </source>
</evidence>
<keyword evidence="1" id="KW-0812">Transmembrane</keyword>
<keyword evidence="3" id="KW-1185">Reference proteome</keyword>
<evidence type="ECO:0000313" key="3">
    <source>
        <dbReference type="Proteomes" id="UP001293718"/>
    </source>
</evidence>
<name>A0ABU5IMC6_9BURK</name>
<evidence type="ECO:0000313" key="2">
    <source>
        <dbReference type="EMBL" id="MDZ5460040.1"/>
    </source>
</evidence>
<proteinExistence type="predicted"/>
<accession>A0ABU5IMC6</accession>
<gene>
    <name evidence="2" type="ORF">SM757_26010</name>
</gene>
<feature type="transmembrane region" description="Helical" evidence="1">
    <location>
        <begin position="52"/>
        <end position="74"/>
    </location>
</feature>
<protein>
    <submittedName>
        <fullName evidence="2">Uncharacterized protein</fullName>
    </submittedName>
</protein>
<feature type="transmembrane region" description="Helical" evidence="1">
    <location>
        <begin position="12"/>
        <end position="32"/>
    </location>
</feature>
<comment type="caution">
    <text evidence="2">The sequence shown here is derived from an EMBL/GenBank/DDBJ whole genome shotgun (WGS) entry which is preliminary data.</text>
</comment>
<sequence>MTTTPRAQAVMLVAWPSFLMAAVLEMLVFALVDPHDLLGAGAIPAELTPTGVYSLAFFLFWAVIAAAGALGHWLGTPPNAIDAGHMHGVHGH</sequence>
<keyword evidence="1" id="KW-1133">Transmembrane helix</keyword>
<dbReference type="Proteomes" id="UP001293718">
    <property type="component" value="Unassembled WGS sequence"/>
</dbReference>
<organism evidence="2 3">
    <name type="scientific">Azohydromonas lata</name>
    <dbReference type="NCBI Taxonomy" id="45677"/>
    <lineage>
        <taxon>Bacteria</taxon>
        <taxon>Pseudomonadati</taxon>
        <taxon>Pseudomonadota</taxon>
        <taxon>Betaproteobacteria</taxon>
        <taxon>Burkholderiales</taxon>
        <taxon>Sphaerotilaceae</taxon>
        <taxon>Azohydromonas</taxon>
    </lineage>
</organism>